<dbReference type="SMART" id="SM00345">
    <property type="entry name" value="HTH_GNTR"/>
    <property type="match status" value="1"/>
</dbReference>
<dbReference type="SUPFAM" id="SSF53822">
    <property type="entry name" value="Periplasmic binding protein-like I"/>
    <property type="match status" value="1"/>
</dbReference>
<sequence>MNTNKPKYLQLKNEIKGWIQSGKFQPGGKIPSELELADQFNFSRQTVRLAISELVHEKWLYRVQGKGTFLSHTPPGQGDPDTQSHIIGVITTYISDYIFPSIIRGIESHLGPKGYSILLLNTNNDVEKEAAALKTVMEKQVDGLIIEPTKSAFPNPNLELYFSLLEKQIPLVMLHSSYLELNVRSIRSNDSKGGFLAAKHLIEQGHRGIGGIFKSDDLQGKYRFKGFLEAIQANGIPFRSELVQFFTTEQRNEAAAHYVQSILKKSSIHLPSGIVCYNDEIAFDLVRELKQAGIRVPEDLSVVSFDDSQLAEAGEVKLTTVKHPKFYMGVKAAECILQAIQQLRTGKKEILDDTVFEPELILRSSTQPYENTKEKKQFQTR</sequence>
<gene>
    <name evidence="5" type="ORF">C8J48_0515</name>
</gene>
<dbReference type="Gene3D" id="3.40.50.2300">
    <property type="match status" value="2"/>
</dbReference>
<dbReference type="CDD" id="cd07377">
    <property type="entry name" value="WHTH_GntR"/>
    <property type="match status" value="1"/>
</dbReference>
<evidence type="ECO:0000313" key="5">
    <source>
        <dbReference type="EMBL" id="PTM57946.1"/>
    </source>
</evidence>
<dbReference type="PRINTS" id="PR00035">
    <property type="entry name" value="HTHGNTR"/>
</dbReference>
<dbReference type="PANTHER" id="PTHR30146:SF150">
    <property type="entry name" value="ARABINOSE METABOLISM TRANSCRIPTIONAL REPRESSOR"/>
    <property type="match status" value="1"/>
</dbReference>
<evidence type="ECO:0000259" key="4">
    <source>
        <dbReference type="PROSITE" id="PS50949"/>
    </source>
</evidence>
<protein>
    <submittedName>
        <fullName evidence="5">GntR family transcriptional regulator</fullName>
    </submittedName>
</protein>
<dbReference type="InterPro" id="IPR046335">
    <property type="entry name" value="LacI/GalR-like_sensor"/>
</dbReference>
<dbReference type="Gene3D" id="1.10.10.10">
    <property type="entry name" value="Winged helix-like DNA-binding domain superfamily/Winged helix DNA-binding domain"/>
    <property type="match status" value="1"/>
</dbReference>
<dbReference type="InterPro" id="IPR028082">
    <property type="entry name" value="Peripla_BP_I"/>
</dbReference>
<reference evidence="5 6" key="1">
    <citation type="submission" date="2018-04" db="EMBL/GenBank/DDBJ databases">
        <title>Genomic Encyclopedia of Archaeal and Bacterial Type Strains, Phase II (KMG-II): from individual species to whole genera.</title>
        <authorList>
            <person name="Goeker M."/>
        </authorList>
    </citation>
    <scope>NUCLEOTIDE SEQUENCE [LARGE SCALE GENOMIC DNA]</scope>
    <source>
        <strain evidence="5 6">DSM 45169</strain>
    </source>
</reference>
<dbReference type="InterPro" id="IPR036388">
    <property type="entry name" value="WH-like_DNA-bd_sf"/>
</dbReference>
<dbReference type="InterPro" id="IPR000524">
    <property type="entry name" value="Tscrpt_reg_HTH_GntR"/>
</dbReference>
<keyword evidence="6" id="KW-1185">Reference proteome</keyword>
<dbReference type="GO" id="GO:0000976">
    <property type="term" value="F:transcription cis-regulatory region binding"/>
    <property type="evidence" value="ECO:0007669"/>
    <property type="project" value="TreeGrafter"/>
</dbReference>
<evidence type="ECO:0000256" key="3">
    <source>
        <dbReference type="ARBA" id="ARBA00023163"/>
    </source>
</evidence>
<dbReference type="PROSITE" id="PS50949">
    <property type="entry name" value="HTH_GNTR"/>
    <property type="match status" value="1"/>
</dbReference>
<comment type="caution">
    <text evidence="5">The sequence shown here is derived from an EMBL/GenBank/DDBJ whole genome shotgun (WGS) entry which is preliminary data.</text>
</comment>
<feature type="domain" description="HTH gntR-type" evidence="4">
    <location>
        <begin position="5"/>
        <end position="73"/>
    </location>
</feature>
<dbReference type="AlphaFoldDB" id="A0A2T4Z7S3"/>
<dbReference type="GO" id="GO:0003700">
    <property type="term" value="F:DNA-binding transcription factor activity"/>
    <property type="evidence" value="ECO:0007669"/>
    <property type="project" value="InterPro"/>
</dbReference>
<accession>A0A2T4Z7S3</accession>
<dbReference type="CDD" id="cd01541">
    <property type="entry name" value="PBP1_AraR"/>
    <property type="match status" value="1"/>
</dbReference>
<dbReference type="InterPro" id="IPR033532">
    <property type="entry name" value="AraR_ligand_bind_dom"/>
</dbReference>
<evidence type="ECO:0000256" key="2">
    <source>
        <dbReference type="ARBA" id="ARBA00023125"/>
    </source>
</evidence>
<dbReference type="Proteomes" id="UP000241639">
    <property type="component" value="Unassembled WGS sequence"/>
</dbReference>
<dbReference type="FunFam" id="1.10.10.10:FF:000079">
    <property type="entry name" value="GntR family transcriptional regulator"/>
    <property type="match status" value="1"/>
</dbReference>
<dbReference type="EMBL" id="PZZP01000001">
    <property type="protein sequence ID" value="PTM57946.1"/>
    <property type="molecule type" value="Genomic_DNA"/>
</dbReference>
<proteinExistence type="predicted"/>
<evidence type="ECO:0000313" key="6">
    <source>
        <dbReference type="Proteomes" id="UP000241639"/>
    </source>
</evidence>
<dbReference type="PANTHER" id="PTHR30146">
    <property type="entry name" value="LACI-RELATED TRANSCRIPTIONAL REPRESSOR"/>
    <property type="match status" value="1"/>
</dbReference>
<dbReference type="InterPro" id="IPR036390">
    <property type="entry name" value="WH_DNA-bd_sf"/>
</dbReference>
<evidence type="ECO:0000256" key="1">
    <source>
        <dbReference type="ARBA" id="ARBA00023015"/>
    </source>
</evidence>
<keyword evidence="1" id="KW-0805">Transcription regulation</keyword>
<keyword evidence="2" id="KW-0238">DNA-binding</keyword>
<keyword evidence="3" id="KW-0804">Transcription</keyword>
<dbReference type="SUPFAM" id="SSF46785">
    <property type="entry name" value="Winged helix' DNA-binding domain"/>
    <property type="match status" value="1"/>
</dbReference>
<dbReference type="RefSeq" id="WP_170105088.1">
    <property type="nucleotide sequence ID" value="NZ_PZZP01000001.1"/>
</dbReference>
<dbReference type="Pfam" id="PF13377">
    <property type="entry name" value="Peripla_BP_3"/>
    <property type="match status" value="1"/>
</dbReference>
<organism evidence="5 6">
    <name type="scientific">Desmospora activa DSM 45169</name>
    <dbReference type="NCBI Taxonomy" id="1121389"/>
    <lineage>
        <taxon>Bacteria</taxon>
        <taxon>Bacillati</taxon>
        <taxon>Bacillota</taxon>
        <taxon>Bacilli</taxon>
        <taxon>Bacillales</taxon>
        <taxon>Thermoactinomycetaceae</taxon>
        <taxon>Desmospora</taxon>
    </lineage>
</organism>
<name>A0A2T4Z7S3_9BACL</name>
<dbReference type="Pfam" id="PF00392">
    <property type="entry name" value="GntR"/>
    <property type="match status" value="1"/>
</dbReference>